<gene>
    <name evidence="1" type="ORF">SAMN02982931_04598</name>
</gene>
<keyword evidence="1" id="KW-0255">Endonuclease</keyword>
<dbReference type="RefSeq" id="WP_175478600.1">
    <property type="nucleotide sequence ID" value="NZ_FMXQ01000013.1"/>
</dbReference>
<dbReference type="Proteomes" id="UP000199071">
    <property type="component" value="Unassembled WGS sequence"/>
</dbReference>
<dbReference type="EMBL" id="FMXQ01000013">
    <property type="protein sequence ID" value="SDB57668.1"/>
    <property type="molecule type" value="Genomic_DNA"/>
</dbReference>
<dbReference type="InterPro" id="IPR038563">
    <property type="entry name" value="Endonuclease_7_sf"/>
</dbReference>
<protein>
    <submittedName>
        <fullName evidence="1">Recombination endonuclease VII</fullName>
    </submittedName>
</protein>
<dbReference type="GO" id="GO:0004519">
    <property type="term" value="F:endonuclease activity"/>
    <property type="evidence" value="ECO:0007669"/>
    <property type="project" value="UniProtKB-KW"/>
</dbReference>
<evidence type="ECO:0000313" key="1">
    <source>
        <dbReference type="EMBL" id="SDB57668.1"/>
    </source>
</evidence>
<dbReference type="AlphaFoldDB" id="A0A1G6EJW1"/>
<dbReference type="Pfam" id="PF02945">
    <property type="entry name" value="Endonuclease_7"/>
    <property type="match status" value="1"/>
</dbReference>
<keyword evidence="1" id="KW-0378">Hydrolase</keyword>
<keyword evidence="1" id="KW-0540">Nuclease</keyword>
<proteinExistence type="predicted"/>
<dbReference type="InterPro" id="IPR044925">
    <property type="entry name" value="His-Me_finger_sf"/>
</dbReference>
<evidence type="ECO:0000313" key="2">
    <source>
        <dbReference type="Proteomes" id="UP000199071"/>
    </source>
</evidence>
<accession>A0A1G6EJW1</accession>
<dbReference type="Gene3D" id="3.40.1800.10">
    <property type="entry name" value="His-Me finger endonucleases"/>
    <property type="match status" value="1"/>
</dbReference>
<reference evidence="1 2" key="1">
    <citation type="submission" date="2016-10" db="EMBL/GenBank/DDBJ databases">
        <authorList>
            <person name="de Groot N.N."/>
        </authorList>
    </citation>
    <scope>NUCLEOTIDE SEQUENCE [LARGE SCALE GENOMIC DNA]</scope>
    <source>
        <strain evidence="1 2">ATCC 35022</strain>
    </source>
</reference>
<organism evidence="1 2">
    <name type="scientific">Bauldia litoralis</name>
    <dbReference type="NCBI Taxonomy" id="665467"/>
    <lineage>
        <taxon>Bacteria</taxon>
        <taxon>Pseudomonadati</taxon>
        <taxon>Pseudomonadota</taxon>
        <taxon>Alphaproteobacteria</taxon>
        <taxon>Hyphomicrobiales</taxon>
        <taxon>Kaistiaceae</taxon>
        <taxon>Bauldia</taxon>
    </lineage>
</organism>
<keyword evidence="2" id="KW-1185">Reference proteome</keyword>
<dbReference type="InterPro" id="IPR004211">
    <property type="entry name" value="Endonuclease_7"/>
</dbReference>
<dbReference type="SUPFAM" id="SSF54060">
    <property type="entry name" value="His-Me finger endonucleases"/>
    <property type="match status" value="1"/>
</dbReference>
<name>A0A1G6EJW1_9HYPH</name>
<dbReference type="STRING" id="665467.SAMN02982931_04598"/>
<sequence length="215" mass="23990">MADKWHSPVSRVCETCGSAFTVQYQSTRRPGGGRYCTQKCNPRIDELNRSRVALAIGPKLAVVNAACATCGRSFRTRVKNIARGGGRFCSRACNPAYARRFEPAEKIRRHNLRRNYGLTTSEFEQMRLAQKGRCAICRSLPDEPHGVLVVDHCHMSDRVRQLLCNNCNMAVGLLRDDPVTATRLAAYLLRHDPDEADADLALSIIRQAFPSEDVA</sequence>